<keyword evidence="3" id="KW-0813">Transport</keyword>
<reference evidence="6" key="1">
    <citation type="journal article" date="2014" name="Int. J. Syst. Evol. Microbiol.">
        <title>Complete genome sequence of Corynebacterium casei LMG S-19264T (=DSM 44701T), isolated from a smear-ripened cheese.</title>
        <authorList>
            <consortium name="US DOE Joint Genome Institute (JGI-PGF)"/>
            <person name="Walter F."/>
            <person name="Albersmeier A."/>
            <person name="Kalinowski J."/>
            <person name="Ruckert C."/>
        </authorList>
    </citation>
    <scope>NUCLEOTIDE SEQUENCE</scope>
    <source>
        <strain evidence="6">JCM 14371</strain>
    </source>
</reference>
<keyword evidence="7" id="KW-1185">Reference proteome</keyword>
<protein>
    <submittedName>
        <fullName evidence="6">ABC transporter substrate-binding protein</fullName>
    </submittedName>
</protein>
<evidence type="ECO:0000313" key="7">
    <source>
        <dbReference type="Proteomes" id="UP000635726"/>
    </source>
</evidence>
<reference evidence="6" key="2">
    <citation type="submission" date="2020-09" db="EMBL/GenBank/DDBJ databases">
        <authorList>
            <person name="Sun Q."/>
            <person name="Ohkuma M."/>
        </authorList>
    </citation>
    <scope>NUCLEOTIDE SEQUENCE</scope>
    <source>
        <strain evidence="6">JCM 14371</strain>
    </source>
</reference>
<dbReference type="Gene3D" id="3.40.190.10">
    <property type="entry name" value="Periplasmic binding protein-like II"/>
    <property type="match status" value="2"/>
</dbReference>
<evidence type="ECO:0000256" key="5">
    <source>
        <dbReference type="SAM" id="SignalP"/>
    </source>
</evidence>
<sequence>MKRPALLISSLLTLSLAVNAAAAPTQITFWHSMEGVKDVIAGYARDFNASQNQYEVIPTSAGNYRETPAKLQAAIKAGNAPVLFQAEFTYFNKLVGDNQLVNLDRYEGTLSPDFVRDFYPAVWKAGEVDGARFGLPWNVSTPVLFYNAGALRKSGAGVPKTWTELQATSERLKQGRRPYLTIADAWTFESMVSVRGGKLVVNGKPNFTSPQAVDALEQLAGMVRSGSAQARTLGDALGAAFDFTRGQNLMVVASIANWTDFQKLPFVELGAAQFPCEKVCTVPIGGANLGIVKGASAQEQAGALAFWKFLMEPARLTDWVKATAYVTPRRSVQPSLDAYYAKNPYRKAAYDQMDDTTTRPTAPDYYTWQKYLEDAIHKASTGQATATAALQEAQRKASQ</sequence>
<evidence type="ECO:0000256" key="4">
    <source>
        <dbReference type="ARBA" id="ARBA00022729"/>
    </source>
</evidence>
<dbReference type="InterPro" id="IPR050490">
    <property type="entry name" value="Bact_solute-bd_prot1"/>
</dbReference>
<accession>A0A917URX0</accession>
<dbReference type="InterPro" id="IPR006059">
    <property type="entry name" value="SBP"/>
</dbReference>
<evidence type="ECO:0000256" key="2">
    <source>
        <dbReference type="ARBA" id="ARBA00008520"/>
    </source>
</evidence>
<feature type="signal peptide" evidence="5">
    <location>
        <begin position="1"/>
        <end position="20"/>
    </location>
</feature>
<keyword evidence="4 5" id="KW-0732">Signal</keyword>
<dbReference type="GO" id="GO:0030313">
    <property type="term" value="C:cell envelope"/>
    <property type="evidence" value="ECO:0007669"/>
    <property type="project" value="UniProtKB-SubCell"/>
</dbReference>
<dbReference type="EMBL" id="BMOE01000009">
    <property type="protein sequence ID" value="GGJ80900.1"/>
    <property type="molecule type" value="Genomic_DNA"/>
</dbReference>
<dbReference type="Pfam" id="PF13416">
    <property type="entry name" value="SBP_bac_8"/>
    <property type="match status" value="1"/>
</dbReference>
<dbReference type="PANTHER" id="PTHR43649">
    <property type="entry name" value="ARABINOSE-BINDING PROTEIN-RELATED"/>
    <property type="match status" value="1"/>
</dbReference>
<dbReference type="Proteomes" id="UP000635726">
    <property type="component" value="Unassembled WGS sequence"/>
</dbReference>
<evidence type="ECO:0000256" key="1">
    <source>
        <dbReference type="ARBA" id="ARBA00004196"/>
    </source>
</evidence>
<feature type="chain" id="PRO_5037265061" evidence="5">
    <location>
        <begin position="21"/>
        <end position="399"/>
    </location>
</feature>
<dbReference type="AlphaFoldDB" id="A0A917URX0"/>
<proteinExistence type="inferred from homology"/>
<comment type="similarity">
    <text evidence="2">Belongs to the bacterial solute-binding protein 1 family.</text>
</comment>
<dbReference type="CDD" id="cd14748">
    <property type="entry name" value="PBP2_UgpB"/>
    <property type="match status" value="1"/>
</dbReference>
<evidence type="ECO:0000313" key="6">
    <source>
        <dbReference type="EMBL" id="GGJ80900.1"/>
    </source>
</evidence>
<organism evidence="6 7">
    <name type="scientific">Deinococcus aquiradiocola</name>
    <dbReference type="NCBI Taxonomy" id="393059"/>
    <lineage>
        <taxon>Bacteria</taxon>
        <taxon>Thermotogati</taxon>
        <taxon>Deinococcota</taxon>
        <taxon>Deinococci</taxon>
        <taxon>Deinococcales</taxon>
        <taxon>Deinococcaceae</taxon>
        <taxon>Deinococcus</taxon>
    </lineage>
</organism>
<dbReference type="RefSeq" id="WP_229671001.1">
    <property type="nucleotide sequence ID" value="NZ_BMOE01000009.1"/>
</dbReference>
<gene>
    <name evidence="6" type="ORF">GCM10008939_26040</name>
</gene>
<comment type="subcellular location">
    <subcellularLocation>
        <location evidence="1">Cell envelope</location>
    </subcellularLocation>
</comment>
<dbReference type="SUPFAM" id="SSF53850">
    <property type="entry name" value="Periplasmic binding protein-like II"/>
    <property type="match status" value="1"/>
</dbReference>
<dbReference type="PANTHER" id="PTHR43649:SF31">
    <property type="entry name" value="SN-GLYCEROL-3-PHOSPHATE-BINDING PERIPLASMIC PROTEIN UGPB"/>
    <property type="match status" value="1"/>
</dbReference>
<comment type="caution">
    <text evidence="6">The sequence shown here is derived from an EMBL/GenBank/DDBJ whole genome shotgun (WGS) entry which is preliminary data.</text>
</comment>
<name>A0A917URX0_9DEIO</name>
<evidence type="ECO:0000256" key="3">
    <source>
        <dbReference type="ARBA" id="ARBA00022448"/>
    </source>
</evidence>